<protein>
    <submittedName>
        <fullName evidence="3">Small GTP-binding</fullName>
    </submittedName>
</protein>
<feature type="domain" description="F-box" evidence="2">
    <location>
        <begin position="12"/>
        <end position="42"/>
    </location>
</feature>
<dbReference type="EMBL" id="LHPG02000011">
    <property type="protein sequence ID" value="PRW45711.1"/>
    <property type="molecule type" value="Genomic_DNA"/>
</dbReference>
<organism evidence="3 4">
    <name type="scientific">Chlorella sorokiniana</name>
    <name type="common">Freshwater green alga</name>
    <dbReference type="NCBI Taxonomy" id="3076"/>
    <lineage>
        <taxon>Eukaryota</taxon>
        <taxon>Viridiplantae</taxon>
        <taxon>Chlorophyta</taxon>
        <taxon>core chlorophytes</taxon>
        <taxon>Trebouxiophyceae</taxon>
        <taxon>Chlorellales</taxon>
        <taxon>Chlorellaceae</taxon>
        <taxon>Chlorella clade</taxon>
        <taxon>Chlorella</taxon>
    </lineage>
</organism>
<dbReference type="Pfam" id="PF12937">
    <property type="entry name" value="F-box-like"/>
    <property type="match status" value="1"/>
</dbReference>
<keyword evidence="4" id="KW-1185">Reference proteome</keyword>
<accession>A0A2P6TN07</accession>
<gene>
    <name evidence="3" type="ORF">C2E21_5997</name>
</gene>
<dbReference type="Gene3D" id="3.80.10.10">
    <property type="entry name" value="Ribonuclease Inhibitor"/>
    <property type="match status" value="2"/>
</dbReference>
<dbReference type="AlphaFoldDB" id="A0A2P6TN07"/>
<reference evidence="3 4" key="1">
    <citation type="journal article" date="2018" name="Plant J.">
        <title>Genome sequences of Chlorella sorokiniana UTEX 1602 and Micractinium conductrix SAG 241.80: implications to maltose excretion by a green alga.</title>
        <authorList>
            <person name="Arriola M.B."/>
            <person name="Velmurugan N."/>
            <person name="Zhang Y."/>
            <person name="Plunkett M.H."/>
            <person name="Hondzo H."/>
            <person name="Barney B.M."/>
        </authorList>
    </citation>
    <scope>NUCLEOTIDE SEQUENCE [LARGE SCALE GENOMIC DNA]</scope>
    <source>
        <strain evidence="4">UTEX 1602</strain>
    </source>
</reference>
<dbReference type="PANTHER" id="PTHR45752">
    <property type="entry name" value="LEUCINE-RICH REPEAT-CONTAINING"/>
    <property type="match status" value="1"/>
</dbReference>
<dbReference type="OrthoDB" id="520288at2759"/>
<dbReference type="PANTHER" id="PTHR45752:SF187">
    <property type="entry name" value="LEUCINE-RICH REPEAT AND IQ DOMAIN-CONTAINING PROTEIN 4"/>
    <property type="match status" value="1"/>
</dbReference>
<dbReference type="SUPFAM" id="SSF52047">
    <property type="entry name" value="RNI-like"/>
    <property type="match status" value="1"/>
</dbReference>
<sequence length="651" mass="69628">MVHPAAAAAAHHLPLELLQHCFSFLGEEDRQAVLDVCRSWHATLVAAPELTPTACLRCVYGDEADAAFYEEAAGLTSLPCWQCSHAVCGQLRAGMDDLAQLSPRTLSVCLEGYDWCLTADPNGPTLLPAALQLLSSGTTALELSSYCTDAALAALPLFTRLQRLDLSGNAISIDWAQPASQAALPLLRSLRLQYCSPEPPASLGGAFPVHERVPSSVASALMAASWLECLDIQVPRWSSSIVELCEALPALQDLSLDLQPSSSDDPEAPASAALEADLPMAVAALHCLTRLTALRLAVGTAELDWSDAANGVQLPSLAGLTALTELRLRWLAQPPPDWLQLSNLCSLETADQAGPFLLPRVLQLLPTSLTALELDSYCIKEVPASLARLSRLQRLALTGNAWEVDWAQPAAQALLPLLRTLSLRYTDYIPPACDGGMFESYCSMPDDVSSALLSATCLETLALKVQCWSSNVLELCHALPALRTLSLCLEPDVDSDEAAPCSSLRRDLPLAVSALRQLSHLTAIKLAAGVEWLPQFDDEEFSGPVRLPPLAGLTALTGLELAFLALPPPDLGSLSSLCCLKLQEPVEWEEVSLTGLVSLTMLGGYERSLPAPPLLATLPRLASVHAPDASAEWRAQLDALAPHVAYSAEHW</sequence>
<dbReference type="InterPro" id="IPR001810">
    <property type="entry name" value="F-box_dom"/>
</dbReference>
<evidence type="ECO:0000256" key="1">
    <source>
        <dbReference type="ARBA" id="ARBA00004430"/>
    </source>
</evidence>
<dbReference type="Gene3D" id="1.20.1280.50">
    <property type="match status" value="1"/>
</dbReference>
<dbReference type="Proteomes" id="UP000239899">
    <property type="component" value="Unassembled WGS sequence"/>
</dbReference>
<dbReference type="InterPro" id="IPR032675">
    <property type="entry name" value="LRR_dom_sf"/>
</dbReference>
<dbReference type="InterPro" id="IPR036047">
    <property type="entry name" value="F-box-like_dom_sf"/>
</dbReference>
<dbReference type="GO" id="GO:0005930">
    <property type="term" value="C:axoneme"/>
    <property type="evidence" value="ECO:0007669"/>
    <property type="project" value="UniProtKB-SubCell"/>
</dbReference>
<dbReference type="SUPFAM" id="SSF81383">
    <property type="entry name" value="F-box domain"/>
    <property type="match status" value="1"/>
</dbReference>
<evidence type="ECO:0000259" key="2">
    <source>
        <dbReference type="Pfam" id="PF12937"/>
    </source>
</evidence>
<comment type="caution">
    <text evidence="3">The sequence shown here is derived from an EMBL/GenBank/DDBJ whole genome shotgun (WGS) entry which is preliminary data.</text>
</comment>
<comment type="subcellular location">
    <subcellularLocation>
        <location evidence="1">Cytoplasm</location>
        <location evidence="1">Cytoskeleton</location>
        <location evidence="1">Cilium axoneme</location>
    </subcellularLocation>
</comment>
<name>A0A2P6TN07_CHLSO</name>
<proteinExistence type="predicted"/>
<evidence type="ECO:0000313" key="3">
    <source>
        <dbReference type="EMBL" id="PRW45711.1"/>
    </source>
</evidence>
<evidence type="ECO:0000313" key="4">
    <source>
        <dbReference type="Proteomes" id="UP000239899"/>
    </source>
</evidence>
<dbReference type="InterPro" id="IPR050715">
    <property type="entry name" value="LRR-SigEffector_domain"/>
</dbReference>